<sequence length="143" mass="15772">MAAPLVSDALWAIIEPLIPPEPPKPKGGRPRLDDRAALTGILFVLRTGIPWELLPVEMGCGSGMTCWRRLHEWHRAGVWERLHRVLLDRLGYANAINWDRAAVDSASVPAKRGARRLARTRRIAASRAPSVTSSSMPMASHSP</sequence>
<dbReference type="EMBL" id="HE577327">
    <property type="protein sequence ID" value="CCC97363.1"/>
    <property type="molecule type" value="Genomic_DNA"/>
</dbReference>
<dbReference type="PANTHER" id="PTHR46637:SF1">
    <property type="entry name" value="BLL5188 PROTEIN"/>
    <property type="match status" value="1"/>
</dbReference>
<dbReference type="KEGG" id="abs:AZOBR_30037"/>
<dbReference type="KEGG" id="abs:AZOBR_p260020"/>
<evidence type="ECO:0000313" key="3">
    <source>
        <dbReference type="EMBL" id="CCC97363.1"/>
    </source>
</evidence>
<dbReference type="KEGG" id="abs:AZOBR_60024"/>
<accession>A0A9P1JPU8</accession>
<dbReference type="PANTHER" id="PTHR46637">
    <property type="entry name" value="TIS1421-TRANSPOSASE PROTEIN A"/>
    <property type="match status" value="1"/>
</dbReference>
<evidence type="ECO:0000313" key="4">
    <source>
        <dbReference type="EMBL" id="CCD01793.1"/>
    </source>
</evidence>
<keyword evidence="5" id="KW-1185">Reference proteome</keyword>
<keyword evidence="4" id="KW-0614">Plasmid</keyword>
<geneLocation type="plasmid" evidence="4 5">
    <name>AZOBR_p2</name>
</geneLocation>
<gene>
    <name evidence="2" type="ORF">AZOBR_30037</name>
    <name evidence="3" type="ORF">AZOBR_60024</name>
    <name evidence="4" type="ORF">AZOBR_p260020</name>
</gene>
<evidence type="ECO:0000259" key="1">
    <source>
        <dbReference type="Pfam" id="PF13340"/>
    </source>
</evidence>
<feature type="domain" description="Insertion element IS402-like" evidence="1">
    <location>
        <begin position="6"/>
        <end position="83"/>
    </location>
</feature>
<evidence type="ECO:0000313" key="2">
    <source>
        <dbReference type="EMBL" id="CCC96824.1"/>
    </source>
</evidence>
<proteinExistence type="predicted"/>
<dbReference type="InterPro" id="IPR052909">
    <property type="entry name" value="Transposase_6_like"/>
</dbReference>
<dbReference type="EMBL" id="HE577327">
    <property type="protein sequence ID" value="CCC96824.1"/>
    <property type="molecule type" value="Genomic_DNA"/>
</dbReference>
<dbReference type="Proteomes" id="UP000007319">
    <property type="component" value="Plasmid AZOBR_p2"/>
</dbReference>
<dbReference type="Proteomes" id="UP000007319">
    <property type="component" value="Chromosome"/>
</dbReference>
<evidence type="ECO:0000313" key="5">
    <source>
        <dbReference type="Proteomes" id="UP000007319"/>
    </source>
</evidence>
<dbReference type="InterPro" id="IPR025161">
    <property type="entry name" value="IS402-like_dom"/>
</dbReference>
<dbReference type="Pfam" id="PF13340">
    <property type="entry name" value="DUF4096"/>
    <property type="match status" value="1"/>
</dbReference>
<dbReference type="AlphaFoldDB" id="A0A9P1JPU8"/>
<reference evidence="3 5" key="1">
    <citation type="journal article" date="2011" name="PLoS Genet.">
        <title>Azospirillum genomes reveal transition of bacteria from aquatic to terrestrial environments.</title>
        <authorList>
            <person name="Wisniewski-Dye F."/>
            <person name="Borziak K."/>
            <person name="Khalsa-Moyers G."/>
            <person name="Alexandre G."/>
            <person name="Sukharnikov L.O."/>
            <person name="Wuichet K."/>
            <person name="Hurst G.B."/>
            <person name="McDonald W.H."/>
            <person name="Robertson J.S."/>
            <person name="Barbe V."/>
            <person name="Calteau A."/>
            <person name="Rouy Z."/>
            <person name="Mangenot S."/>
            <person name="Prigent-Combaret C."/>
            <person name="Normand P."/>
            <person name="Boyer M."/>
            <person name="Siguier P."/>
            <person name="Dessaux Y."/>
            <person name="Elmerich C."/>
            <person name="Condemine G."/>
            <person name="Krishnen G."/>
            <person name="Kennedy I."/>
            <person name="Paterson A.H."/>
            <person name="Gonzalez V."/>
            <person name="Mavingui P."/>
            <person name="Zhulin I.B."/>
        </authorList>
    </citation>
    <scope>NUCLEOTIDE SEQUENCE [LARGE SCALE GENOMIC DNA]</scope>
    <source>
        <strain evidence="3 5">Sp245</strain>
        <plasmid evidence="4 5">AZOBR_p2</plasmid>
    </source>
</reference>
<organism evidence="3 5">
    <name type="scientific">Azospirillum baldaniorum</name>
    <dbReference type="NCBI Taxonomy" id="1064539"/>
    <lineage>
        <taxon>Bacteria</taxon>
        <taxon>Pseudomonadati</taxon>
        <taxon>Pseudomonadota</taxon>
        <taxon>Alphaproteobacteria</taxon>
        <taxon>Rhodospirillales</taxon>
        <taxon>Azospirillaceae</taxon>
        <taxon>Azospirillum</taxon>
    </lineage>
</organism>
<protein>
    <recommendedName>
        <fullName evidence="1">Insertion element IS402-like domain-containing protein</fullName>
    </recommendedName>
</protein>
<name>A0A9P1JPU8_9PROT</name>
<dbReference type="NCBIfam" id="NF033580">
    <property type="entry name" value="transpos_IS5_3"/>
    <property type="match status" value="1"/>
</dbReference>
<dbReference type="EMBL" id="HE577329">
    <property type="protein sequence ID" value="CCD01793.1"/>
    <property type="molecule type" value="Genomic_DNA"/>
</dbReference>